<dbReference type="EMBL" id="MU393444">
    <property type="protein sequence ID" value="KAI4867750.1"/>
    <property type="molecule type" value="Genomic_DNA"/>
</dbReference>
<comment type="caution">
    <text evidence="1">The sequence shown here is derived from an EMBL/GenBank/DDBJ whole genome shotgun (WGS) entry which is preliminary data.</text>
</comment>
<evidence type="ECO:0000313" key="2">
    <source>
        <dbReference type="Proteomes" id="UP001497700"/>
    </source>
</evidence>
<name>A0ACB9Z990_9PEZI</name>
<evidence type="ECO:0000313" key="1">
    <source>
        <dbReference type="EMBL" id="KAI4867750.1"/>
    </source>
</evidence>
<reference evidence="1 2" key="1">
    <citation type="journal article" date="2022" name="New Phytol.">
        <title>Ecological generalism drives hyperdiversity of secondary metabolite gene clusters in xylarialean endophytes.</title>
        <authorList>
            <person name="Franco M.E.E."/>
            <person name="Wisecaver J.H."/>
            <person name="Arnold A.E."/>
            <person name="Ju Y.M."/>
            <person name="Slot J.C."/>
            <person name="Ahrendt S."/>
            <person name="Moore L.P."/>
            <person name="Eastman K.E."/>
            <person name="Scott K."/>
            <person name="Konkel Z."/>
            <person name="Mondo S.J."/>
            <person name="Kuo A."/>
            <person name="Hayes R.D."/>
            <person name="Haridas S."/>
            <person name="Andreopoulos B."/>
            <person name="Riley R."/>
            <person name="LaButti K."/>
            <person name="Pangilinan J."/>
            <person name="Lipzen A."/>
            <person name="Amirebrahimi M."/>
            <person name="Yan J."/>
            <person name="Adam C."/>
            <person name="Keymanesh K."/>
            <person name="Ng V."/>
            <person name="Louie K."/>
            <person name="Northen T."/>
            <person name="Drula E."/>
            <person name="Henrissat B."/>
            <person name="Hsieh H.M."/>
            <person name="Youens-Clark K."/>
            <person name="Lutzoni F."/>
            <person name="Miadlikowska J."/>
            <person name="Eastwood D.C."/>
            <person name="Hamelin R.C."/>
            <person name="Grigoriev I.V."/>
            <person name="U'Ren J.M."/>
        </authorList>
    </citation>
    <scope>NUCLEOTIDE SEQUENCE [LARGE SCALE GENOMIC DNA]</scope>
    <source>
        <strain evidence="1 2">CBS 119005</strain>
    </source>
</reference>
<dbReference type="Proteomes" id="UP001497700">
    <property type="component" value="Unassembled WGS sequence"/>
</dbReference>
<protein>
    <submittedName>
        <fullName evidence="1">Uncharacterized protein</fullName>
    </submittedName>
</protein>
<gene>
    <name evidence="1" type="ORF">F4820DRAFT_186566</name>
</gene>
<keyword evidence="2" id="KW-1185">Reference proteome</keyword>
<sequence>MSEMLRPCQHCVQHCTKDPNNYCAVVVSSTSRQCSRCQQLRPTNQKGRCVPFSGAQKEMKAFLDVRNTARRHPDDVGAQKAFVILGRLLRTAISGRINTETLVVGNEEKEDLAIRVTVLEAQLHTLGNRVSQLEARLSSPYRVNAPQQTGRLSPYPSRIPRKTAGNSITLTRLRTKEAELDGALETARLQASISRKRTRIEAVSQGLPDPDSCAPATHSDRPAKRQEIRCPPSQGELSHGEEGKRGLLSLLLGR</sequence>
<proteinExistence type="predicted"/>
<accession>A0ACB9Z990</accession>
<organism evidence="1 2">
    <name type="scientific">Hypoxylon rubiginosum</name>
    <dbReference type="NCBI Taxonomy" id="110542"/>
    <lineage>
        <taxon>Eukaryota</taxon>
        <taxon>Fungi</taxon>
        <taxon>Dikarya</taxon>
        <taxon>Ascomycota</taxon>
        <taxon>Pezizomycotina</taxon>
        <taxon>Sordariomycetes</taxon>
        <taxon>Xylariomycetidae</taxon>
        <taxon>Xylariales</taxon>
        <taxon>Hypoxylaceae</taxon>
        <taxon>Hypoxylon</taxon>
    </lineage>
</organism>